<name>A0ABP6XV39_9ACTN</name>
<dbReference type="RefSeq" id="WP_204913536.1">
    <property type="nucleotide sequence ID" value="NZ_BAAAYR010000004.1"/>
</dbReference>
<feature type="region of interest" description="Disordered" evidence="1">
    <location>
        <begin position="115"/>
        <end position="138"/>
    </location>
</feature>
<dbReference type="Gene3D" id="3.30.420.40">
    <property type="match status" value="2"/>
</dbReference>
<feature type="region of interest" description="Disordered" evidence="1">
    <location>
        <begin position="221"/>
        <end position="245"/>
    </location>
</feature>
<dbReference type="Proteomes" id="UP001500767">
    <property type="component" value="Unassembled WGS sequence"/>
</dbReference>
<proteinExistence type="predicted"/>
<comment type="caution">
    <text evidence="3">The sequence shown here is derived from an EMBL/GenBank/DDBJ whole genome shotgun (WGS) entry which is preliminary data.</text>
</comment>
<dbReference type="InterPro" id="IPR022496">
    <property type="entry name" value="T6A_TsaB"/>
</dbReference>
<dbReference type="NCBIfam" id="TIGR03725">
    <property type="entry name" value="T6A_YeaZ"/>
    <property type="match status" value="1"/>
</dbReference>
<gene>
    <name evidence="3" type="primary">tsaB</name>
    <name evidence="3" type="ORF">GCM10022197_31290</name>
</gene>
<reference evidence="4" key="1">
    <citation type="journal article" date="2019" name="Int. J. Syst. Evol. Microbiol.">
        <title>The Global Catalogue of Microorganisms (GCM) 10K type strain sequencing project: providing services to taxonomists for standard genome sequencing and annotation.</title>
        <authorList>
            <consortium name="The Broad Institute Genomics Platform"/>
            <consortium name="The Broad Institute Genome Sequencing Center for Infectious Disease"/>
            <person name="Wu L."/>
            <person name="Ma J."/>
        </authorList>
    </citation>
    <scope>NUCLEOTIDE SEQUENCE [LARGE SCALE GENOMIC DNA]</scope>
    <source>
        <strain evidence="4">JCM 16540</strain>
    </source>
</reference>
<organism evidence="3 4">
    <name type="scientific">Microlunatus spumicola</name>
    <dbReference type="NCBI Taxonomy" id="81499"/>
    <lineage>
        <taxon>Bacteria</taxon>
        <taxon>Bacillati</taxon>
        <taxon>Actinomycetota</taxon>
        <taxon>Actinomycetes</taxon>
        <taxon>Propionibacteriales</taxon>
        <taxon>Propionibacteriaceae</taxon>
        <taxon>Microlunatus</taxon>
    </lineage>
</organism>
<dbReference type="InterPro" id="IPR000905">
    <property type="entry name" value="Gcp-like_dom"/>
</dbReference>
<feature type="compositionally biased region" description="Low complexity" evidence="1">
    <location>
        <begin position="115"/>
        <end position="125"/>
    </location>
</feature>
<evidence type="ECO:0000313" key="3">
    <source>
        <dbReference type="EMBL" id="GAA3572322.1"/>
    </source>
</evidence>
<feature type="region of interest" description="Disordered" evidence="1">
    <location>
        <begin position="160"/>
        <end position="179"/>
    </location>
</feature>
<protein>
    <submittedName>
        <fullName evidence="3">tRNA (Adenosine(37)-N6)-threonylcarbamoyltransferase complex dimerization subunit type 1 TsaB</fullName>
    </submittedName>
</protein>
<evidence type="ECO:0000259" key="2">
    <source>
        <dbReference type="Pfam" id="PF00814"/>
    </source>
</evidence>
<dbReference type="Pfam" id="PF00814">
    <property type="entry name" value="TsaD"/>
    <property type="match status" value="1"/>
</dbReference>
<dbReference type="EMBL" id="BAAAYR010000004">
    <property type="protein sequence ID" value="GAA3572322.1"/>
    <property type="molecule type" value="Genomic_DNA"/>
</dbReference>
<accession>A0ABP6XV39</accession>
<dbReference type="InterPro" id="IPR043129">
    <property type="entry name" value="ATPase_NBD"/>
</dbReference>
<evidence type="ECO:0000313" key="4">
    <source>
        <dbReference type="Proteomes" id="UP001500767"/>
    </source>
</evidence>
<dbReference type="SUPFAM" id="SSF53067">
    <property type="entry name" value="Actin-like ATPase domain"/>
    <property type="match status" value="2"/>
</dbReference>
<evidence type="ECO:0000256" key="1">
    <source>
        <dbReference type="SAM" id="MobiDB-lite"/>
    </source>
</evidence>
<keyword evidence="4" id="KW-1185">Reference proteome</keyword>
<feature type="domain" description="Gcp-like" evidence="2">
    <location>
        <begin position="39"/>
        <end position="114"/>
    </location>
</feature>
<feature type="compositionally biased region" description="Basic and acidic residues" evidence="1">
    <location>
        <begin position="221"/>
        <end position="230"/>
    </location>
</feature>
<sequence length="245" mass="25477">MPEPRPGLVLAIDTTTDVTVGVARDGVVLAGDRVTDRMAHVEQLVPLVHRTLAAAGVSLAGVDHVVVGLGPGPFTGLRVGIVTAQVLAHVRKVGLHGVCSLDVIALAHAAAQDPSSASASEWRSSGGVGGRPPSGQGFVVATDARRKEVYWARYDADGRRVQGPEVSSPDDLPRLPTVGPAADLYADRLDAVPGPRTLDAGLLAAHGLDLPSAGTEPLYLRRPDAAEPARRKSVLRLPPGQAVRR</sequence>